<dbReference type="AlphaFoldDB" id="A0A2H3HSV7"/>
<gene>
    <name evidence="2" type="ORF">AU210_005101</name>
</gene>
<evidence type="ECO:0000256" key="1">
    <source>
        <dbReference type="SAM" id="MobiDB-lite"/>
    </source>
</evidence>
<protein>
    <submittedName>
        <fullName evidence="2">Uncharacterized protein</fullName>
    </submittedName>
</protein>
<evidence type="ECO:0000313" key="3">
    <source>
        <dbReference type="Proteomes" id="UP000219602"/>
    </source>
</evidence>
<dbReference type="Proteomes" id="UP000219602">
    <property type="component" value="Chromosome 4"/>
</dbReference>
<reference evidence="2 3" key="1">
    <citation type="journal article" date="2016" name="Environ. Microbiol.">
        <title>Effector profiles distinguish formae speciales of Fusarium oxysporum.</title>
        <authorList>
            <person name="van Dam P."/>
            <person name="Fokkens L."/>
            <person name="Schmidt S.M."/>
            <person name="Linmans J.H."/>
            <person name="Kistler H.C."/>
            <person name="Ma L.J."/>
            <person name="Rep M."/>
        </authorList>
    </citation>
    <scope>NUCLEOTIDE SEQUENCE [LARGE SCALE GENOMIC DNA]</scope>
    <source>
        <strain evidence="2 3">Forc016</strain>
    </source>
</reference>
<feature type="region of interest" description="Disordered" evidence="1">
    <location>
        <begin position="43"/>
        <end position="72"/>
    </location>
</feature>
<proteinExistence type="predicted"/>
<accession>A0A2H3HSV7</accession>
<feature type="compositionally biased region" description="Polar residues" evidence="1">
    <location>
        <begin position="59"/>
        <end position="68"/>
    </location>
</feature>
<evidence type="ECO:0000313" key="2">
    <source>
        <dbReference type="EMBL" id="PCD42574.1"/>
    </source>
</evidence>
<reference evidence="2 3" key="2">
    <citation type="journal article" date="2017" name="Sci. Rep.">
        <title>A mobile pathogenicity chromosome in Fusarium oxysporum for infection of multiple cucurbit species.</title>
        <authorList>
            <person name="van Dam P."/>
            <person name="Fokkens L."/>
            <person name="Ayukawa Y."/>
            <person name="van der Gragt M."/>
            <person name="Ter Horst A."/>
            <person name="Brankovics B."/>
            <person name="Houterman P.M."/>
            <person name="Arie T."/>
            <person name="Rep M."/>
        </authorList>
    </citation>
    <scope>NUCLEOTIDE SEQUENCE [LARGE SCALE GENOMIC DNA]</scope>
    <source>
        <strain evidence="2 3">Forc016</strain>
    </source>
</reference>
<name>A0A2H3HSV7_FUSOX</name>
<comment type="caution">
    <text evidence="2">The sequence shown here is derived from an EMBL/GenBank/DDBJ whole genome shotgun (WGS) entry which is preliminary data.</text>
</comment>
<dbReference type="EMBL" id="MABQ02000003">
    <property type="protein sequence ID" value="PCD42574.1"/>
    <property type="molecule type" value="Genomic_DNA"/>
</dbReference>
<organism evidence="2 3">
    <name type="scientific">Fusarium oxysporum f. sp. radicis-cucumerinum</name>
    <dbReference type="NCBI Taxonomy" id="327505"/>
    <lineage>
        <taxon>Eukaryota</taxon>
        <taxon>Fungi</taxon>
        <taxon>Dikarya</taxon>
        <taxon>Ascomycota</taxon>
        <taxon>Pezizomycotina</taxon>
        <taxon>Sordariomycetes</taxon>
        <taxon>Hypocreomycetidae</taxon>
        <taxon>Hypocreales</taxon>
        <taxon>Nectriaceae</taxon>
        <taxon>Fusarium</taxon>
        <taxon>Fusarium oxysporum species complex</taxon>
    </lineage>
</organism>
<sequence>MPEVPWPKTRRVQDANGWGNHDVLEHDQTLFPLDDETRALYERATTGQSSLSDADRQKLSQLPSQGAQDSHYRKQCGLTRSELIAKAVQDPGSLSYFEASLIITPAMDPGLSLQRHRVSKSELYLLDTVLEAVLTKEEIAARQISLDMKGFWDQQSGNAKETRRDNDRQIIEETMTVQWQEYIMGLSDHKLASCGFVIFHSKDLDWPVFKEQMETAIRHGFNFMSGVKTAIKDRLAIHETKCDDSKSLQSRFTAMQDERAIPKGLQSNAFLYVDDKTLQSRHSVRPFVWLWERENQTELFDEIRPLKIDIRHIAPVLIAQLTQRDMSSTRAVHGHGETHQTWSNFTLKLVLHETRTMNEIEYGLQLHDSFRSSLRVPLIMS</sequence>